<evidence type="ECO:0000313" key="1">
    <source>
        <dbReference type="EMBL" id="ORW93816.1"/>
    </source>
</evidence>
<organism evidence="1 2">
    <name type="scientific">Mycobacterium szulgai</name>
    <dbReference type="NCBI Taxonomy" id="1787"/>
    <lineage>
        <taxon>Bacteria</taxon>
        <taxon>Bacillati</taxon>
        <taxon>Actinomycetota</taxon>
        <taxon>Actinomycetes</taxon>
        <taxon>Mycobacteriales</taxon>
        <taxon>Mycobacteriaceae</taxon>
        <taxon>Mycobacterium</taxon>
    </lineage>
</organism>
<dbReference type="Proteomes" id="UP000193317">
    <property type="component" value="Unassembled WGS sequence"/>
</dbReference>
<dbReference type="EMBL" id="LQPW01000145">
    <property type="protein sequence ID" value="ORW93816.1"/>
    <property type="molecule type" value="Genomic_DNA"/>
</dbReference>
<evidence type="ECO:0000313" key="2">
    <source>
        <dbReference type="Proteomes" id="UP000193317"/>
    </source>
</evidence>
<keyword evidence="2" id="KW-1185">Reference proteome</keyword>
<sequence length="61" mass="6763">MEGMSPVKRVAPKGNGRVSRIRSLLKLSSDDVSAREGRAKDCPRRYAYLEQAGMARAAERL</sequence>
<comment type="caution">
    <text evidence="1">The sequence shown here is derived from an EMBL/GenBank/DDBJ whole genome shotgun (WGS) entry which is preliminary data.</text>
</comment>
<protein>
    <submittedName>
        <fullName evidence="1">Uncharacterized protein</fullName>
    </submittedName>
</protein>
<dbReference type="AlphaFoldDB" id="A0A1X2E077"/>
<reference evidence="1 2" key="1">
    <citation type="submission" date="2016-01" db="EMBL/GenBank/DDBJ databases">
        <title>The new phylogeny of the genus Mycobacterium.</title>
        <authorList>
            <person name="Tarcisio F."/>
            <person name="Conor M."/>
            <person name="Antonella G."/>
            <person name="Elisabetta G."/>
            <person name="Giulia F.S."/>
            <person name="Sara T."/>
            <person name="Anna F."/>
            <person name="Clotilde B."/>
            <person name="Roberto B."/>
            <person name="Veronica D.S."/>
            <person name="Fabio R."/>
            <person name="Monica P."/>
            <person name="Olivier J."/>
            <person name="Enrico T."/>
            <person name="Nicola S."/>
        </authorList>
    </citation>
    <scope>NUCLEOTIDE SEQUENCE [LARGE SCALE GENOMIC DNA]</scope>
    <source>
        <strain evidence="1 2">DSM 44166</strain>
    </source>
</reference>
<accession>A0A1X2E077</accession>
<proteinExistence type="predicted"/>
<name>A0A1X2E077_MYCSZ</name>
<gene>
    <name evidence="1" type="ORF">AWC27_07960</name>
</gene>